<dbReference type="InterPro" id="IPR001478">
    <property type="entry name" value="PDZ"/>
</dbReference>
<feature type="transmembrane region" description="Helical" evidence="11">
    <location>
        <begin position="105"/>
        <end position="130"/>
    </location>
</feature>
<dbReference type="InterPro" id="IPR004387">
    <property type="entry name" value="Pept_M50_Zn"/>
</dbReference>
<evidence type="ECO:0000256" key="3">
    <source>
        <dbReference type="ARBA" id="ARBA00007931"/>
    </source>
</evidence>
<feature type="transmembrane region" description="Helical" evidence="11">
    <location>
        <begin position="296"/>
        <end position="317"/>
    </location>
</feature>
<reference evidence="13" key="2">
    <citation type="journal article" date="2021" name="PeerJ">
        <title>Extensive microbial diversity within the chicken gut microbiome revealed by metagenomics and culture.</title>
        <authorList>
            <person name="Gilroy R."/>
            <person name="Ravi A."/>
            <person name="Getino M."/>
            <person name="Pursley I."/>
            <person name="Horton D.L."/>
            <person name="Alikhan N.F."/>
            <person name="Baker D."/>
            <person name="Gharbi K."/>
            <person name="Hall N."/>
            <person name="Watson M."/>
            <person name="Adriaenssens E.M."/>
            <person name="Foster-Nyarko E."/>
            <person name="Jarju S."/>
            <person name="Secka A."/>
            <person name="Antonio M."/>
            <person name="Oren A."/>
            <person name="Chaudhuri R.R."/>
            <person name="La Ragione R."/>
            <person name="Hildebrand F."/>
            <person name="Pallen M.J."/>
        </authorList>
    </citation>
    <scope>NUCLEOTIDE SEQUENCE</scope>
    <source>
        <strain evidence="13">517</strain>
    </source>
</reference>
<dbReference type="AlphaFoldDB" id="A0A940DFU8"/>
<dbReference type="PANTHER" id="PTHR42837">
    <property type="entry name" value="REGULATOR OF SIGMA-E PROTEASE RSEP"/>
    <property type="match status" value="1"/>
</dbReference>
<organism evidence="13 14">
    <name type="scientific">Candidatus Stercoripulliclostridium pullicola</name>
    <dbReference type="NCBI Taxonomy" id="2840953"/>
    <lineage>
        <taxon>Bacteria</taxon>
        <taxon>Bacillati</taxon>
        <taxon>Bacillota</taxon>
        <taxon>Clostridia</taxon>
        <taxon>Eubacteriales</taxon>
        <taxon>Candidatus Stercoripulliclostridium</taxon>
    </lineage>
</organism>
<comment type="cofactor">
    <cofactor evidence="1">
        <name>Zn(2+)</name>
        <dbReference type="ChEBI" id="CHEBI:29105"/>
    </cofactor>
</comment>
<name>A0A940DFU8_9FIRM</name>
<proteinExistence type="inferred from homology"/>
<keyword evidence="9" id="KW-0482">Metalloprotease</keyword>
<keyword evidence="7" id="KW-0862">Zinc</keyword>
<dbReference type="InterPro" id="IPR008915">
    <property type="entry name" value="Peptidase_M50"/>
</dbReference>
<feature type="domain" description="PDZ" evidence="12">
    <location>
        <begin position="137"/>
        <end position="191"/>
    </location>
</feature>
<evidence type="ECO:0000256" key="11">
    <source>
        <dbReference type="SAM" id="Phobius"/>
    </source>
</evidence>
<dbReference type="GO" id="GO:0016020">
    <property type="term" value="C:membrane"/>
    <property type="evidence" value="ECO:0007669"/>
    <property type="project" value="UniProtKB-SubCell"/>
</dbReference>
<keyword evidence="6" id="KW-0378">Hydrolase</keyword>
<dbReference type="Pfam" id="PF02163">
    <property type="entry name" value="Peptidase_M50"/>
    <property type="match status" value="1"/>
</dbReference>
<keyword evidence="10 11" id="KW-0472">Membrane</keyword>
<evidence type="ECO:0000256" key="4">
    <source>
        <dbReference type="ARBA" id="ARBA00022670"/>
    </source>
</evidence>
<gene>
    <name evidence="13" type="ORF">IAB16_02700</name>
</gene>
<dbReference type="EMBL" id="JADINF010000065">
    <property type="protein sequence ID" value="MBO8423916.1"/>
    <property type="molecule type" value="Genomic_DNA"/>
</dbReference>
<comment type="caution">
    <text evidence="13">The sequence shown here is derived from an EMBL/GenBank/DDBJ whole genome shotgun (WGS) entry which is preliminary data.</text>
</comment>
<evidence type="ECO:0000256" key="5">
    <source>
        <dbReference type="ARBA" id="ARBA00022692"/>
    </source>
</evidence>
<evidence type="ECO:0000256" key="1">
    <source>
        <dbReference type="ARBA" id="ARBA00001947"/>
    </source>
</evidence>
<sequence>MLLAASFEQVMTTIGYVLLALCALMFMVVIHELGHYLAGKLLGFKINEFGIGFGPPIFKRTNKKTGEVFTIRPIPLGGFCAFEGEDDAENKNPAAFENQPPWKRLIVLFSGAFFNLVSGWIIIVIFFSAYGQVLPEVVNVYADSPNAAVLEEGDVFLKVGGKQMNVLMAEDATKMFSEAGDTVETVVLRDGKRVTITLSKGTCVAGTYDADGNFTPTVNEETGEVETYYGFGFTSVSYAVKLPFFLALGRSFSFMFFLVYKILAILGSLITGQIALNTVGGPVTTITVMTQAASSGFATFSYVICLISANLAVMNLLPIPALDGSRMLFCLIEWIFRKPINKKVEAVLHTVGFVLIFAFAIFADIFQFVT</sequence>
<evidence type="ECO:0000313" key="13">
    <source>
        <dbReference type="EMBL" id="MBO8423916.1"/>
    </source>
</evidence>
<feature type="transmembrane region" description="Helical" evidence="11">
    <location>
        <begin position="255"/>
        <end position="276"/>
    </location>
</feature>
<keyword evidence="4 13" id="KW-0645">Protease</keyword>
<evidence type="ECO:0000256" key="10">
    <source>
        <dbReference type="ARBA" id="ARBA00023136"/>
    </source>
</evidence>
<accession>A0A940DFU8</accession>
<evidence type="ECO:0000256" key="2">
    <source>
        <dbReference type="ARBA" id="ARBA00004141"/>
    </source>
</evidence>
<evidence type="ECO:0000256" key="8">
    <source>
        <dbReference type="ARBA" id="ARBA00022989"/>
    </source>
</evidence>
<evidence type="ECO:0000256" key="6">
    <source>
        <dbReference type="ARBA" id="ARBA00022801"/>
    </source>
</evidence>
<keyword evidence="8 11" id="KW-1133">Transmembrane helix</keyword>
<feature type="transmembrane region" description="Helical" evidence="11">
    <location>
        <begin position="346"/>
        <end position="369"/>
    </location>
</feature>
<protein>
    <submittedName>
        <fullName evidence="13">Site-2 protease family protein</fullName>
    </submittedName>
</protein>
<feature type="transmembrane region" description="Helical" evidence="11">
    <location>
        <begin position="12"/>
        <end position="30"/>
    </location>
</feature>
<evidence type="ECO:0000313" key="14">
    <source>
        <dbReference type="Proteomes" id="UP000727857"/>
    </source>
</evidence>
<dbReference type="SUPFAM" id="SSF50156">
    <property type="entry name" value="PDZ domain-like"/>
    <property type="match status" value="1"/>
</dbReference>
<dbReference type="InterPro" id="IPR036034">
    <property type="entry name" value="PDZ_sf"/>
</dbReference>
<dbReference type="CDD" id="cd06163">
    <property type="entry name" value="S2P-M50_PDZ_RseP-like"/>
    <property type="match status" value="1"/>
</dbReference>
<keyword evidence="5 11" id="KW-0812">Transmembrane</keyword>
<evidence type="ECO:0000256" key="7">
    <source>
        <dbReference type="ARBA" id="ARBA00022833"/>
    </source>
</evidence>
<feature type="transmembrane region" description="Helical" evidence="11">
    <location>
        <begin position="228"/>
        <end position="248"/>
    </location>
</feature>
<dbReference type="Gene3D" id="2.30.42.10">
    <property type="match status" value="1"/>
</dbReference>
<evidence type="ECO:0000259" key="12">
    <source>
        <dbReference type="PROSITE" id="PS50106"/>
    </source>
</evidence>
<comment type="similarity">
    <text evidence="3">Belongs to the peptidase M50B family.</text>
</comment>
<comment type="subcellular location">
    <subcellularLocation>
        <location evidence="2">Membrane</location>
        <topology evidence="2">Multi-pass membrane protein</topology>
    </subcellularLocation>
</comment>
<dbReference type="GO" id="GO:0004222">
    <property type="term" value="F:metalloendopeptidase activity"/>
    <property type="evidence" value="ECO:0007669"/>
    <property type="project" value="InterPro"/>
</dbReference>
<dbReference type="PROSITE" id="PS50106">
    <property type="entry name" value="PDZ"/>
    <property type="match status" value="1"/>
</dbReference>
<reference evidence="13" key="1">
    <citation type="submission" date="2020-10" db="EMBL/GenBank/DDBJ databases">
        <authorList>
            <person name="Gilroy R."/>
        </authorList>
    </citation>
    <scope>NUCLEOTIDE SEQUENCE</scope>
    <source>
        <strain evidence="13">517</strain>
    </source>
</reference>
<dbReference type="PANTHER" id="PTHR42837:SF2">
    <property type="entry name" value="MEMBRANE METALLOPROTEASE ARASP2, CHLOROPLASTIC-RELATED"/>
    <property type="match status" value="1"/>
</dbReference>
<dbReference type="GO" id="GO:0006508">
    <property type="term" value="P:proteolysis"/>
    <property type="evidence" value="ECO:0007669"/>
    <property type="project" value="UniProtKB-KW"/>
</dbReference>
<evidence type="ECO:0000256" key="9">
    <source>
        <dbReference type="ARBA" id="ARBA00023049"/>
    </source>
</evidence>
<dbReference type="Proteomes" id="UP000727857">
    <property type="component" value="Unassembled WGS sequence"/>
</dbReference>